<organism evidence="1 2">
    <name type="scientific">Serratia plymuthica</name>
    <dbReference type="NCBI Taxonomy" id="82996"/>
    <lineage>
        <taxon>Bacteria</taxon>
        <taxon>Pseudomonadati</taxon>
        <taxon>Pseudomonadota</taxon>
        <taxon>Gammaproteobacteria</taxon>
        <taxon>Enterobacterales</taxon>
        <taxon>Yersiniaceae</taxon>
        <taxon>Serratia</taxon>
    </lineage>
</organism>
<protein>
    <submittedName>
        <fullName evidence="1">DUF943 family protein</fullName>
    </submittedName>
</protein>
<proteinExistence type="predicted"/>
<gene>
    <name evidence="1" type="ORF">I6G64_25195</name>
</gene>
<sequence length="158" mass="18374">MIKKSNYKRTLLIGGLFFLSSLALYLWVKDRPVDIVLTHDNRDIIIKSPPITDEGKITWWQKNEHTIKTKYGIPKPERNGSYSVSIWDFGDGYEIYRADSLFTSRLEELYCFDEAKKICLEKKNEIITIYKTSGGVVKYVTNNAVYYQKEDGSIVKED</sequence>
<accession>A0A7T2WBC4</accession>
<dbReference type="EMBL" id="CP065673">
    <property type="protein sequence ID" value="QPS20802.1"/>
    <property type="molecule type" value="Genomic_DNA"/>
</dbReference>
<dbReference type="Proteomes" id="UP000594967">
    <property type="component" value="Chromosome"/>
</dbReference>
<name>A0A7T2WBC4_SERPL</name>
<reference evidence="1 2" key="1">
    <citation type="submission" date="2020-12" db="EMBL/GenBank/DDBJ databases">
        <title>FDA dAtabase for Regulatory Grade micrObial Sequences (FDA-ARGOS): Supporting development and validation of Infectious Disease Dx tests.</title>
        <authorList>
            <person name="Sproer C."/>
            <person name="Gronow S."/>
            <person name="Severitt S."/>
            <person name="Schroder I."/>
            <person name="Tallon L."/>
            <person name="Sadzewicz L."/>
            <person name="Zhao X."/>
            <person name="Boylan J."/>
            <person name="Ott S."/>
            <person name="Bowen H."/>
            <person name="Vavikolanu K."/>
            <person name="Mehta A."/>
            <person name="Aluvathingal J."/>
            <person name="Nadendla S."/>
            <person name="Lowell S."/>
            <person name="Myers T."/>
            <person name="Yan Y."/>
            <person name="Sichtig H."/>
        </authorList>
    </citation>
    <scope>NUCLEOTIDE SEQUENCE [LARGE SCALE GENOMIC DNA]</scope>
    <source>
        <strain evidence="1 2">FDAARGOS_907</strain>
    </source>
</reference>
<evidence type="ECO:0000313" key="1">
    <source>
        <dbReference type="EMBL" id="QPS20802.1"/>
    </source>
</evidence>
<keyword evidence="2" id="KW-1185">Reference proteome</keyword>
<evidence type="ECO:0000313" key="2">
    <source>
        <dbReference type="Proteomes" id="UP000594967"/>
    </source>
</evidence>
<dbReference type="RefSeq" id="WP_062870882.1">
    <property type="nucleotide sequence ID" value="NZ_CAMITG010000002.1"/>
</dbReference>
<dbReference type="InterPro" id="IPR010351">
    <property type="entry name" value="DUF943"/>
</dbReference>
<dbReference type="Pfam" id="PF06092">
    <property type="entry name" value="DUF943"/>
    <property type="match status" value="1"/>
</dbReference>